<reference evidence="2" key="2">
    <citation type="submission" date="2023-06" db="EMBL/GenBank/DDBJ databases">
        <authorList>
            <person name="Ma L."/>
            <person name="Liu K.-W."/>
            <person name="Li Z."/>
            <person name="Hsiao Y.-Y."/>
            <person name="Qi Y."/>
            <person name="Fu T."/>
            <person name="Tang G."/>
            <person name="Zhang D."/>
            <person name="Sun W.-H."/>
            <person name="Liu D.-K."/>
            <person name="Li Y."/>
            <person name="Chen G.-Z."/>
            <person name="Liu X.-D."/>
            <person name="Liao X.-Y."/>
            <person name="Jiang Y.-T."/>
            <person name="Yu X."/>
            <person name="Hao Y."/>
            <person name="Huang J."/>
            <person name="Zhao X.-W."/>
            <person name="Ke S."/>
            <person name="Chen Y.-Y."/>
            <person name="Wu W.-L."/>
            <person name="Hsu J.-L."/>
            <person name="Lin Y.-F."/>
            <person name="Huang M.-D."/>
            <person name="Li C.-Y."/>
            <person name="Huang L."/>
            <person name="Wang Z.-W."/>
            <person name="Zhao X."/>
            <person name="Zhong W.-Y."/>
            <person name="Peng D.-H."/>
            <person name="Ahmad S."/>
            <person name="Lan S."/>
            <person name="Zhang J.-S."/>
            <person name="Tsai W.-C."/>
            <person name="Van De Peer Y."/>
            <person name="Liu Z.-J."/>
        </authorList>
    </citation>
    <scope>NUCLEOTIDE SEQUENCE</scope>
    <source>
        <strain evidence="2">SCP</strain>
        <tissue evidence="2">Leaves</tissue>
    </source>
</reference>
<gene>
    <name evidence="2" type="ORF">QJS04_geneDACA023044</name>
</gene>
<reference evidence="2" key="1">
    <citation type="journal article" date="2023" name="Nat. Commun.">
        <title>Diploid and tetraploid genomes of Acorus and the evolution of monocots.</title>
        <authorList>
            <person name="Ma L."/>
            <person name="Liu K.W."/>
            <person name="Li Z."/>
            <person name="Hsiao Y.Y."/>
            <person name="Qi Y."/>
            <person name="Fu T."/>
            <person name="Tang G.D."/>
            <person name="Zhang D."/>
            <person name="Sun W.H."/>
            <person name="Liu D.K."/>
            <person name="Li Y."/>
            <person name="Chen G.Z."/>
            <person name="Liu X.D."/>
            <person name="Liao X.Y."/>
            <person name="Jiang Y.T."/>
            <person name="Yu X."/>
            <person name="Hao Y."/>
            <person name="Huang J."/>
            <person name="Zhao X.W."/>
            <person name="Ke S."/>
            <person name="Chen Y.Y."/>
            <person name="Wu W.L."/>
            <person name="Hsu J.L."/>
            <person name="Lin Y.F."/>
            <person name="Huang M.D."/>
            <person name="Li C.Y."/>
            <person name="Huang L."/>
            <person name="Wang Z.W."/>
            <person name="Zhao X."/>
            <person name="Zhong W.Y."/>
            <person name="Peng D.H."/>
            <person name="Ahmad S."/>
            <person name="Lan S."/>
            <person name="Zhang J.S."/>
            <person name="Tsai W.C."/>
            <person name="Van de Peer Y."/>
            <person name="Liu Z.J."/>
        </authorList>
    </citation>
    <scope>NUCLEOTIDE SEQUENCE</scope>
    <source>
        <strain evidence="2">SCP</strain>
    </source>
</reference>
<evidence type="ECO:0000313" key="3">
    <source>
        <dbReference type="Proteomes" id="UP001179952"/>
    </source>
</evidence>
<accession>A0AAV9A9D3</accession>
<name>A0AAV9A9D3_ACOGR</name>
<dbReference type="EMBL" id="JAUJYN010000011">
    <property type="protein sequence ID" value="KAK1260726.1"/>
    <property type="molecule type" value="Genomic_DNA"/>
</dbReference>
<dbReference type="Proteomes" id="UP001179952">
    <property type="component" value="Unassembled WGS sequence"/>
</dbReference>
<organism evidence="2 3">
    <name type="scientific">Acorus gramineus</name>
    <name type="common">Dwarf sweet flag</name>
    <dbReference type="NCBI Taxonomy" id="55184"/>
    <lineage>
        <taxon>Eukaryota</taxon>
        <taxon>Viridiplantae</taxon>
        <taxon>Streptophyta</taxon>
        <taxon>Embryophyta</taxon>
        <taxon>Tracheophyta</taxon>
        <taxon>Spermatophyta</taxon>
        <taxon>Magnoliopsida</taxon>
        <taxon>Liliopsida</taxon>
        <taxon>Acoraceae</taxon>
        <taxon>Acorus</taxon>
    </lineage>
</organism>
<evidence type="ECO:0000313" key="2">
    <source>
        <dbReference type="EMBL" id="KAK1260726.1"/>
    </source>
</evidence>
<keyword evidence="3" id="KW-1185">Reference proteome</keyword>
<comment type="caution">
    <text evidence="2">The sequence shown here is derived from an EMBL/GenBank/DDBJ whole genome shotgun (WGS) entry which is preliminary data.</text>
</comment>
<feature type="compositionally biased region" description="Polar residues" evidence="1">
    <location>
        <begin position="125"/>
        <end position="136"/>
    </location>
</feature>
<sequence length="257" mass="27880">MEKIQHLHLDINGLKLHLAQLGNTEVQVYEDVAQGICEAYIPAEFQVEDNVIADGAGFNTELTIEHDDMAAHGTFEVEAEDDGDDSLFCEDFSDKEQYQDMPQDNSEEDEVIEEGIGEEDIPGETNTSDQSHSHVSGGQLRTDVHLSGMTLHSTVRDFHSITNIGSFNSHSTMGTNSTSVGGSPYFTGMSAKSTMEGISISVGGVNASGPSTQSSIHETRYYLLKFDSDILHTVGGGDTVGDGVRCRAWVMTLPRMV</sequence>
<proteinExistence type="predicted"/>
<protein>
    <submittedName>
        <fullName evidence="2">Uncharacterized protein</fullName>
    </submittedName>
</protein>
<dbReference type="AlphaFoldDB" id="A0AAV9A9D3"/>
<feature type="region of interest" description="Disordered" evidence="1">
    <location>
        <begin position="119"/>
        <end position="138"/>
    </location>
</feature>
<evidence type="ECO:0000256" key="1">
    <source>
        <dbReference type="SAM" id="MobiDB-lite"/>
    </source>
</evidence>